<gene>
    <name evidence="1" type="ORF">CR513_40209</name>
</gene>
<accession>A0A371FMC7</accession>
<reference evidence="1" key="1">
    <citation type="submission" date="2018-05" db="EMBL/GenBank/DDBJ databases">
        <title>Draft genome of Mucuna pruriens seed.</title>
        <authorList>
            <person name="Nnadi N.E."/>
            <person name="Vos R."/>
            <person name="Hasami M.H."/>
            <person name="Devisetty U.K."/>
            <person name="Aguiy J.C."/>
        </authorList>
    </citation>
    <scope>NUCLEOTIDE SEQUENCE [LARGE SCALE GENOMIC DNA]</scope>
    <source>
        <strain evidence="1">JCA_2017</strain>
    </source>
</reference>
<feature type="non-terminal residue" evidence="1">
    <location>
        <position position="1"/>
    </location>
</feature>
<keyword evidence="2" id="KW-1185">Reference proteome</keyword>
<dbReference type="OrthoDB" id="1750575at2759"/>
<proteinExistence type="predicted"/>
<organism evidence="1 2">
    <name type="scientific">Mucuna pruriens</name>
    <name type="common">Velvet bean</name>
    <name type="synonym">Dolichos pruriens</name>
    <dbReference type="NCBI Taxonomy" id="157652"/>
    <lineage>
        <taxon>Eukaryota</taxon>
        <taxon>Viridiplantae</taxon>
        <taxon>Streptophyta</taxon>
        <taxon>Embryophyta</taxon>
        <taxon>Tracheophyta</taxon>
        <taxon>Spermatophyta</taxon>
        <taxon>Magnoliopsida</taxon>
        <taxon>eudicotyledons</taxon>
        <taxon>Gunneridae</taxon>
        <taxon>Pentapetalae</taxon>
        <taxon>rosids</taxon>
        <taxon>fabids</taxon>
        <taxon>Fabales</taxon>
        <taxon>Fabaceae</taxon>
        <taxon>Papilionoideae</taxon>
        <taxon>50 kb inversion clade</taxon>
        <taxon>NPAAA clade</taxon>
        <taxon>indigoferoid/millettioid clade</taxon>
        <taxon>Phaseoleae</taxon>
        <taxon>Mucuna</taxon>
    </lineage>
</organism>
<name>A0A371FMC7_MUCPR</name>
<protein>
    <recommendedName>
        <fullName evidence="3">Retrotransposon gag domain-containing protein</fullName>
    </recommendedName>
</protein>
<sequence length="325" mass="37452">MVVNRGFQASQDRTRNYRESDNLYRYSGYNSHNENIMMHETPNLRGLTSLPQKWFFSKFEWALEAVILFRLLPDFPATFPVTIRLFQQPPRGRLCIHPKIINMVICSAFNLPIVGTTCSHNTERKGKINHLTGTGPKEGDPNFTAWDEEDSLIIAWLWNSMDIEISDTIMFLNTAKEIWDAIEQTYSKAKDAAQVYDVKGNKSVTEYANQLKSLWMELDHYRIIKTKCAKDAAIVKELIEQDKVYDFPVGLNPEFDQVKIQNLGKSEVPSFNEVVAIIRSEESRRNLMVDSLVVESLAMVAENAKNRHTREKCWKLHGIPPSHEL</sequence>
<evidence type="ECO:0000313" key="1">
    <source>
        <dbReference type="EMBL" id="RDX79382.1"/>
    </source>
</evidence>
<dbReference type="PANTHER" id="PTHR34222:SF37">
    <property type="entry name" value="RETROTRANSPOSON GAG DOMAIN-CONTAINING PROTEIN"/>
    <property type="match status" value="1"/>
</dbReference>
<dbReference type="PANTHER" id="PTHR34222">
    <property type="entry name" value="GAG_PRE-INTEGRS DOMAIN-CONTAINING PROTEIN"/>
    <property type="match status" value="1"/>
</dbReference>
<evidence type="ECO:0008006" key="3">
    <source>
        <dbReference type="Google" id="ProtNLM"/>
    </source>
</evidence>
<evidence type="ECO:0000313" key="2">
    <source>
        <dbReference type="Proteomes" id="UP000257109"/>
    </source>
</evidence>
<comment type="caution">
    <text evidence="1">The sequence shown here is derived from an EMBL/GenBank/DDBJ whole genome shotgun (WGS) entry which is preliminary data.</text>
</comment>
<dbReference type="AlphaFoldDB" id="A0A371FMC7"/>
<dbReference type="EMBL" id="QJKJ01008558">
    <property type="protein sequence ID" value="RDX79382.1"/>
    <property type="molecule type" value="Genomic_DNA"/>
</dbReference>
<dbReference type="Proteomes" id="UP000257109">
    <property type="component" value="Unassembled WGS sequence"/>
</dbReference>